<evidence type="ECO:0000313" key="3">
    <source>
        <dbReference type="Proteomes" id="UP000299102"/>
    </source>
</evidence>
<dbReference type="Proteomes" id="UP000299102">
    <property type="component" value="Unassembled WGS sequence"/>
</dbReference>
<keyword evidence="3" id="KW-1185">Reference proteome</keyword>
<name>A0A4C1WJ19_EUMVA</name>
<proteinExistence type="predicted"/>
<comment type="caution">
    <text evidence="2">The sequence shown here is derived from an EMBL/GenBank/DDBJ whole genome shotgun (WGS) entry which is preliminary data.</text>
</comment>
<gene>
    <name evidence="2" type="ORF">EVAR_25189_1</name>
</gene>
<accession>A0A4C1WJ19</accession>
<organism evidence="2 3">
    <name type="scientific">Eumeta variegata</name>
    <name type="common">Bagworm moth</name>
    <name type="synonym">Eumeta japonica</name>
    <dbReference type="NCBI Taxonomy" id="151549"/>
    <lineage>
        <taxon>Eukaryota</taxon>
        <taxon>Metazoa</taxon>
        <taxon>Ecdysozoa</taxon>
        <taxon>Arthropoda</taxon>
        <taxon>Hexapoda</taxon>
        <taxon>Insecta</taxon>
        <taxon>Pterygota</taxon>
        <taxon>Neoptera</taxon>
        <taxon>Endopterygota</taxon>
        <taxon>Lepidoptera</taxon>
        <taxon>Glossata</taxon>
        <taxon>Ditrysia</taxon>
        <taxon>Tineoidea</taxon>
        <taxon>Psychidae</taxon>
        <taxon>Oiketicinae</taxon>
        <taxon>Eumeta</taxon>
    </lineage>
</organism>
<feature type="compositionally biased region" description="Basic and acidic residues" evidence="1">
    <location>
        <begin position="90"/>
        <end position="105"/>
    </location>
</feature>
<feature type="region of interest" description="Disordered" evidence="1">
    <location>
        <begin position="84"/>
        <end position="105"/>
    </location>
</feature>
<sequence length="105" mass="11940">MVETDKRVAYQEFQTSLSNGKSQVLKILHEHLAVEKLCTRNRISDLGKSGLLEGEVGRRMPEQRGGRGVEGALSILFIGEHRRASRYPRPQRDIETDDDAHRDNL</sequence>
<reference evidence="2 3" key="1">
    <citation type="journal article" date="2019" name="Commun. Biol.">
        <title>The bagworm genome reveals a unique fibroin gene that provides high tensile strength.</title>
        <authorList>
            <person name="Kono N."/>
            <person name="Nakamura H."/>
            <person name="Ohtoshi R."/>
            <person name="Tomita M."/>
            <person name="Numata K."/>
            <person name="Arakawa K."/>
        </authorList>
    </citation>
    <scope>NUCLEOTIDE SEQUENCE [LARGE SCALE GENOMIC DNA]</scope>
</reference>
<evidence type="ECO:0000313" key="2">
    <source>
        <dbReference type="EMBL" id="GBP50492.1"/>
    </source>
</evidence>
<dbReference type="EMBL" id="BGZK01000567">
    <property type="protein sequence ID" value="GBP50492.1"/>
    <property type="molecule type" value="Genomic_DNA"/>
</dbReference>
<dbReference type="AlphaFoldDB" id="A0A4C1WJ19"/>
<protein>
    <submittedName>
        <fullName evidence="2">Uncharacterized protein</fullName>
    </submittedName>
</protein>
<evidence type="ECO:0000256" key="1">
    <source>
        <dbReference type="SAM" id="MobiDB-lite"/>
    </source>
</evidence>